<dbReference type="Proteomes" id="UP001501147">
    <property type="component" value="Unassembled WGS sequence"/>
</dbReference>
<reference evidence="2" key="1">
    <citation type="journal article" date="2019" name="Int. J. Syst. Evol. Microbiol.">
        <title>The Global Catalogue of Microorganisms (GCM) 10K type strain sequencing project: providing services to taxonomists for standard genome sequencing and annotation.</title>
        <authorList>
            <consortium name="The Broad Institute Genomics Platform"/>
            <consortium name="The Broad Institute Genome Sequencing Center for Infectious Disease"/>
            <person name="Wu L."/>
            <person name="Ma J."/>
        </authorList>
    </citation>
    <scope>NUCLEOTIDE SEQUENCE [LARGE SCALE GENOMIC DNA]</scope>
    <source>
        <strain evidence="2">JCM 18324</strain>
    </source>
</reference>
<evidence type="ECO:0000313" key="1">
    <source>
        <dbReference type="EMBL" id="GAA4771607.1"/>
    </source>
</evidence>
<dbReference type="EMBL" id="BAABJV010000003">
    <property type="protein sequence ID" value="GAA4771607.1"/>
    <property type="molecule type" value="Genomic_DNA"/>
</dbReference>
<keyword evidence="2" id="KW-1185">Reference proteome</keyword>
<dbReference type="Pfam" id="PF19505">
    <property type="entry name" value="DUF6039"/>
    <property type="match status" value="1"/>
</dbReference>
<comment type="caution">
    <text evidence="1">The sequence shown here is derived from an EMBL/GenBank/DDBJ whole genome shotgun (WGS) entry which is preliminary data.</text>
</comment>
<dbReference type="InterPro" id="IPR046102">
    <property type="entry name" value="DUF6039"/>
</dbReference>
<evidence type="ECO:0000313" key="2">
    <source>
        <dbReference type="Proteomes" id="UP001501147"/>
    </source>
</evidence>
<protein>
    <submittedName>
        <fullName evidence="1">Uncharacterized protein</fullName>
    </submittedName>
</protein>
<accession>A0ABP9A2V0</accession>
<gene>
    <name evidence="1" type="ORF">GCM10023329_18700</name>
</gene>
<organism evidence="1 2">
    <name type="scientific">Streptomyces sanyensis</name>
    <dbReference type="NCBI Taxonomy" id="568869"/>
    <lineage>
        <taxon>Bacteria</taxon>
        <taxon>Bacillati</taxon>
        <taxon>Actinomycetota</taxon>
        <taxon>Actinomycetes</taxon>
        <taxon>Kitasatosporales</taxon>
        <taxon>Streptomycetaceae</taxon>
        <taxon>Streptomyces</taxon>
    </lineage>
</organism>
<proteinExistence type="predicted"/>
<sequence>MEETEQAPGSFGPPAAEQVAHPPEELLHTGNAGLVIHRVGQVCYPYRAEARSFARDLQFFTNKALHPYATTLLYEELFGVRDRLHWLIHMRAPNDYARLLEMVDHNAEFQQVASGDRMPERGGGNWERMFVQGSFQERVIVPQHGFTHADGDDHDLEGLFAVPARHQTDQPDDALLHSANAGVVIHRTGQVRFEYRKVARKLGFDWIGRLNEKLRDRVSAFLYEEQWGTQDRLHWFVHLRSLDDYRRITELEARDPLLRELTGMEVREGGVPWGAMFLDGTLNDTVLVPHHPAPAVSG</sequence>
<dbReference type="RefSeq" id="WP_345611965.1">
    <property type="nucleotide sequence ID" value="NZ_BAABJV010000003.1"/>
</dbReference>
<name>A0ABP9A2V0_9ACTN</name>